<evidence type="ECO:0000313" key="1">
    <source>
        <dbReference type="EMBL" id="KRZ56079.1"/>
    </source>
</evidence>
<accession>A0A0V1L938</accession>
<name>A0A0V1L938_9BILA</name>
<gene>
    <name evidence="1" type="ORF">T02_4196</name>
</gene>
<sequence length="33" mass="3860">MGYRLVVFWNIGENVFSKLDPLSDKEKSGRNFL</sequence>
<keyword evidence="2" id="KW-1185">Reference proteome</keyword>
<organism evidence="1 2">
    <name type="scientific">Trichinella nativa</name>
    <dbReference type="NCBI Taxonomy" id="6335"/>
    <lineage>
        <taxon>Eukaryota</taxon>
        <taxon>Metazoa</taxon>
        <taxon>Ecdysozoa</taxon>
        <taxon>Nematoda</taxon>
        <taxon>Enoplea</taxon>
        <taxon>Dorylaimia</taxon>
        <taxon>Trichinellida</taxon>
        <taxon>Trichinellidae</taxon>
        <taxon>Trichinella</taxon>
    </lineage>
</organism>
<evidence type="ECO:0000313" key="2">
    <source>
        <dbReference type="Proteomes" id="UP000054721"/>
    </source>
</evidence>
<protein>
    <submittedName>
        <fullName evidence="1">Uncharacterized protein</fullName>
    </submittedName>
</protein>
<comment type="caution">
    <text evidence="1">The sequence shown here is derived from an EMBL/GenBank/DDBJ whole genome shotgun (WGS) entry which is preliminary data.</text>
</comment>
<dbReference type="EMBL" id="JYDW01000101">
    <property type="protein sequence ID" value="KRZ56079.1"/>
    <property type="molecule type" value="Genomic_DNA"/>
</dbReference>
<dbReference type="Proteomes" id="UP000054721">
    <property type="component" value="Unassembled WGS sequence"/>
</dbReference>
<proteinExistence type="predicted"/>
<reference evidence="1 2" key="1">
    <citation type="submission" date="2015-05" db="EMBL/GenBank/DDBJ databases">
        <title>Evolution of Trichinella species and genotypes.</title>
        <authorList>
            <person name="Korhonen P.K."/>
            <person name="Edoardo P."/>
            <person name="Giuseppe L.R."/>
            <person name="Gasser R.B."/>
        </authorList>
    </citation>
    <scope>NUCLEOTIDE SEQUENCE [LARGE SCALE GENOMIC DNA]</scope>
    <source>
        <strain evidence="1">ISS10</strain>
    </source>
</reference>
<dbReference type="AlphaFoldDB" id="A0A0V1L938"/>